<dbReference type="AlphaFoldDB" id="A0A7W5TQW6"/>
<comment type="caution">
    <text evidence="1">The sequence shown here is derived from an EMBL/GenBank/DDBJ whole genome shotgun (WGS) entry which is preliminary data.</text>
</comment>
<evidence type="ECO:0000313" key="1">
    <source>
        <dbReference type="EMBL" id="MBB3667495.1"/>
    </source>
</evidence>
<dbReference type="EMBL" id="JACIBT010000002">
    <property type="protein sequence ID" value="MBB3667495.1"/>
    <property type="molecule type" value="Genomic_DNA"/>
</dbReference>
<dbReference type="InterPro" id="IPR052552">
    <property type="entry name" value="YeaO-like"/>
</dbReference>
<accession>A0A7W5TQW6</accession>
<gene>
    <name evidence="1" type="ORF">FHX47_001114</name>
</gene>
<organism evidence="1 2">
    <name type="scientific">Garicola koreensis</name>
    <dbReference type="NCBI Taxonomy" id="1262554"/>
    <lineage>
        <taxon>Bacteria</taxon>
        <taxon>Bacillati</taxon>
        <taxon>Actinomycetota</taxon>
        <taxon>Actinomycetes</taxon>
        <taxon>Micrococcales</taxon>
        <taxon>Micrococcaceae</taxon>
        <taxon>Garicola</taxon>
    </lineage>
</organism>
<sequence length="116" mass="13486">MNVVTKRIYDEPGHNDGTRVLVDRVWPRGVRKEDAQLDDWVKDVAPSTELRKWFGHDPDRFDEFADRYRQELNTSEGHEALQRLKEALTGNRLTLLTATKDLENSHVTVLSDVVRE</sequence>
<dbReference type="RefSeq" id="WP_183357922.1">
    <property type="nucleotide sequence ID" value="NZ_BAABKR010000001.1"/>
</dbReference>
<dbReference type="PANTHER" id="PTHR36849:SF1">
    <property type="entry name" value="CYTOPLASMIC PROTEIN"/>
    <property type="match status" value="1"/>
</dbReference>
<keyword evidence="2" id="KW-1185">Reference proteome</keyword>
<proteinExistence type="predicted"/>
<protein>
    <submittedName>
        <fullName evidence="1">Uncharacterized protein YeaO (DUF488 family)</fullName>
    </submittedName>
</protein>
<dbReference type="Pfam" id="PF22752">
    <property type="entry name" value="DUF488-N3i"/>
    <property type="match status" value="1"/>
</dbReference>
<name>A0A7W5TQW6_9MICC</name>
<dbReference type="PANTHER" id="PTHR36849">
    <property type="entry name" value="CYTOPLASMIC PROTEIN-RELATED"/>
    <property type="match status" value="1"/>
</dbReference>
<reference evidence="1 2" key="1">
    <citation type="submission" date="2020-08" db="EMBL/GenBank/DDBJ databases">
        <title>Sequencing the genomes of 1000 actinobacteria strains.</title>
        <authorList>
            <person name="Klenk H.-P."/>
        </authorList>
    </citation>
    <scope>NUCLEOTIDE SEQUENCE [LARGE SCALE GENOMIC DNA]</scope>
    <source>
        <strain evidence="1 2">DSM 28238</strain>
    </source>
</reference>
<dbReference type="Proteomes" id="UP000547528">
    <property type="component" value="Unassembled WGS sequence"/>
</dbReference>
<evidence type="ECO:0000313" key="2">
    <source>
        <dbReference type="Proteomes" id="UP000547528"/>
    </source>
</evidence>